<evidence type="ECO:0000313" key="2">
    <source>
        <dbReference type="EMBL" id="KAG4423871.1"/>
    </source>
</evidence>
<dbReference type="OrthoDB" id="610608at2759"/>
<feature type="compositionally biased region" description="Polar residues" evidence="1">
    <location>
        <begin position="59"/>
        <end position="68"/>
    </location>
</feature>
<dbReference type="PANTHER" id="PTHR38166">
    <property type="entry name" value="C2H2-TYPE DOMAIN-CONTAINING PROTEIN-RELATED"/>
    <property type="match status" value="1"/>
</dbReference>
<dbReference type="PANTHER" id="PTHR38166:SF1">
    <property type="entry name" value="C2H2-TYPE DOMAIN-CONTAINING PROTEIN"/>
    <property type="match status" value="1"/>
</dbReference>
<accession>A0A8H7WFL3</accession>
<feature type="compositionally biased region" description="Polar residues" evidence="1">
    <location>
        <begin position="76"/>
        <end position="90"/>
    </location>
</feature>
<evidence type="ECO:0000256" key="1">
    <source>
        <dbReference type="SAM" id="MobiDB-lite"/>
    </source>
</evidence>
<proteinExistence type="predicted"/>
<feature type="region of interest" description="Disordered" evidence="1">
    <location>
        <begin position="48"/>
        <end position="122"/>
    </location>
</feature>
<gene>
    <name evidence="2" type="ORF">IFR04_003016</name>
</gene>
<comment type="caution">
    <text evidence="2">The sequence shown here is derived from an EMBL/GenBank/DDBJ whole genome shotgun (WGS) entry which is preliminary data.</text>
</comment>
<dbReference type="EMBL" id="JAFJYH010000028">
    <property type="protein sequence ID" value="KAG4423871.1"/>
    <property type="molecule type" value="Genomic_DNA"/>
</dbReference>
<reference evidence="2" key="1">
    <citation type="submission" date="2021-02" db="EMBL/GenBank/DDBJ databases">
        <title>Genome sequence Cadophora malorum strain M34.</title>
        <authorList>
            <person name="Stefanovic E."/>
            <person name="Vu D."/>
            <person name="Scully C."/>
            <person name="Dijksterhuis J."/>
            <person name="Roader J."/>
            <person name="Houbraken J."/>
        </authorList>
    </citation>
    <scope>NUCLEOTIDE SEQUENCE</scope>
    <source>
        <strain evidence="2">M34</strain>
    </source>
</reference>
<feature type="region of interest" description="Disordered" evidence="1">
    <location>
        <begin position="313"/>
        <end position="349"/>
    </location>
</feature>
<name>A0A8H7WFL3_9HELO</name>
<dbReference type="AlphaFoldDB" id="A0A8H7WFL3"/>
<feature type="compositionally biased region" description="Acidic residues" evidence="1">
    <location>
        <begin position="98"/>
        <end position="108"/>
    </location>
</feature>
<sequence length="471" mass="52326">MVPSPHFVPPSDRESALDAIEHLFISALVKAKRSQITKATEALSDFGRCDDVADLPGDTDSSPLSSDAPSEATLPATASVSNAEPRSTSTSKRKLTESEEELPEDDKEDKERKRQKLPDDRTIPEAEQSFACPFRKYCASFYGLKNDRYKVCATNSWHDISRLKEHIYRTHRARCSRCMTTMTSPGEFQEHLAFSKDSCTLECLDGLYDRAMIGVKNLNIRNQERQASWEIIFNFLFPYSLPVPSPWFDPPCDSQCHMVDDEELKRIVKEDLPDEIAAFIESRFTAVYDEILSKKPQILECLIQRIQQRKNPSMASEENEVGSKAPSGLIVDNGEGSSTSSSDRDPRPFMDDGQWFADDTGILSGEPLNNFNWDLSLPSCGMSTTGDMFPTGNLADWPEAVVDTLGTYPRAPEALVASAEPQPEESTCDKDQAASWDDGYEKGNLAGYAEGFKAGKKAAEEARIAASSHNL</sequence>
<keyword evidence="3" id="KW-1185">Reference proteome</keyword>
<evidence type="ECO:0000313" key="3">
    <source>
        <dbReference type="Proteomes" id="UP000664132"/>
    </source>
</evidence>
<protein>
    <recommendedName>
        <fullName evidence="4">C2H2-type domain-containing protein</fullName>
    </recommendedName>
</protein>
<feature type="compositionally biased region" description="Basic and acidic residues" evidence="1">
    <location>
        <begin position="109"/>
        <end position="122"/>
    </location>
</feature>
<dbReference type="Proteomes" id="UP000664132">
    <property type="component" value="Unassembled WGS sequence"/>
</dbReference>
<evidence type="ECO:0008006" key="4">
    <source>
        <dbReference type="Google" id="ProtNLM"/>
    </source>
</evidence>
<organism evidence="2 3">
    <name type="scientific">Cadophora malorum</name>
    <dbReference type="NCBI Taxonomy" id="108018"/>
    <lineage>
        <taxon>Eukaryota</taxon>
        <taxon>Fungi</taxon>
        <taxon>Dikarya</taxon>
        <taxon>Ascomycota</taxon>
        <taxon>Pezizomycotina</taxon>
        <taxon>Leotiomycetes</taxon>
        <taxon>Helotiales</taxon>
        <taxon>Ploettnerulaceae</taxon>
        <taxon>Cadophora</taxon>
    </lineage>
</organism>